<dbReference type="PANTHER" id="PTHR43163:SF6">
    <property type="entry name" value="DIPEPTIDE TRANSPORT SYSTEM PERMEASE PROTEIN DPPB-RELATED"/>
    <property type="match status" value="1"/>
</dbReference>
<evidence type="ECO:0000256" key="2">
    <source>
        <dbReference type="ARBA" id="ARBA00022448"/>
    </source>
</evidence>
<comment type="subcellular location">
    <subcellularLocation>
        <location evidence="1 7">Cell membrane</location>
        <topology evidence="1 7">Multi-pass membrane protein</topology>
    </subcellularLocation>
</comment>
<dbReference type="Pfam" id="PF19300">
    <property type="entry name" value="BPD_transp_1_N"/>
    <property type="match status" value="1"/>
</dbReference>
<evidence type="ECO:0000256" key="4">
    <source>
        <dbReference type="ARBA" id="ARBA00022692"/>
    </source>
</evidence>
<evidence type="ECO:0000256" key="3">
    <source>
        <dbReference type="ARBA" id="ARBA00022475"/>
    </source>
</evidence>
<evidence type="ECO:0000256" key="6">
    <source>
        <dbReference type="ARBA" id="ARBA00023136"/>
    </source>
</evidence>
<dbReference type="AlphaFoldDB" id="A0A174LJZ7"/>
<dbReference type="CDD" id="cd06261">
    <property type="entry name" value="TM_PBP2"/>
    <property type="match status" value="1"/>
</dbReference>
<organism evidence="8 9">
    <name type="scientific">Hungatella hathewayi</name>
    <dbReference type="NCBI Taxonomy" id="154046"/>
    <lineage>
        <taxon>Bacteria</taxon>
        <taxon>Bacillati</taxon>
        <taxon>Bacillota</taxon>
        <taxon>Clostridia</taxon>
        <taxon>Lachnospirales</taxon>
        <taxon>Lachnospiraceae</taxon>
        <taxon>Hungatella</taxon>
    </lineage>
</organism>
<comment type="caution">
    <text evidence="8">The sequence shown here is derived from an EMBL/GenBank/DDBJ whole genome shotgun (WGS) entry which is preliminary data.</text>
</comment>
<keyword evidence="4 7" id="KW-0812">Transmembrane</keyword>
<gene>
    <name evidence="8" type="ORF">GNE07_03915</name>
</gene>
<dbReference type="OrthoDB" id="9773221at2"/>
<evidence type="ECO:0000256" key="5">
    <source>
        <dbReference type="ARBA" id="ARBA00022989"/>
    </source>
</evidence>
<protein>
    <submittedName>
        <fullName evidence="8">ABC transporter permease subunit</fullName>
    </submittedName>
</protein>
<feature type="transmembrane region" description="Helical" evidence="7">
    <location>
        <begin position="171"/>
        <end position="190"/>
    </location>
</feature>
<dbReference type="GO" id="GO:0005886">
    <property type="term" value="C:plasma membrane"/>
    <property type="evidence" value="ECO:0007669"/>
    <property type="project" value="UniProtKB-SubCell"/>
</dbReference>
<dbReference type="Proteomes" id="UP000434223">
    <property type="component" value="Unassembled WGS sequence"/>
</dbReference>
<dbReference type="GeneID" id="93148567"/>
<dbReference type="EMBL" id="WNME01000002">
    <property type="protein sequence ID" value="MUB62218.1"/>
    <property type="molecule type" value="Genomic_DNA"/>
</dbReference>
<reference evidence="8 9" key="1">
    <citation type="submission" date="2019-09" db="EMBL/GenBank/DDBJ databases">
        <title>Draft genome sequencing of Hungatella hathewayi 123Y-2.</title>
        <authorList>
            <person name="Lv Q."/>
            <person name="Li S."/>
        </authorList>
    </citation>
    <scope>NUCLEOTIDE SEQUENCE [LARGE SCALE GENOMIC DNA]</scope>
    <source>
        <strain evidence="8 9">123Y-2</strain>
    </source>
</reference>
<evidence type="ECO:0000256" key="1">
    <source>
        <dbReference type="ARBA" id="ARBA00004651"/>
    </source>
</evidence>
<evidence type="ECO:0000256" key="7">
    <source>
        <dbReference type="RuleBase" id="RU363032"/>
    </source>
</evidence>
<evidence type="ECO:0000313" key="8">
    <source>
        <dbReference type="EMBL" id="MUB62218.1"/>
    </source>
</evidence>
<comment type="similarity">
    <text evidence="7">Belongs to the binding-protein-dependent transport system permease family.</text>
</comment>
<feature type="transmembrane region" description="Helical" evidence="7">
    <location>
        <begin position="277"/>
        <end position="301"/>
    </location>
</feature>
<proteinExistence type="inferred from homology"/>
<feature type="transmembrane region" description="Helical" evidence="7">
    <location>
        <begin position="245"/>
        <end position="265"/>
    </location>
</feature>
<sequence length="321" mass="35416">MSKYVLKRLLIMIPTLIAVGIIMFTLMNFVPGDPAQLALGAGTHTPAEIEMKRAALGLNRPFMVRLGEYLKNIFLHFDFGKSLIDGTEIKWELMRRFPHTFKIAIYSIVLTVVIGLPLGIYTAVKANSIGDKISLFITLLFDCMPSFWTALLLVLLFSLKLGWLPSSGCTSFKYFILPTIANSLGGLAGFTRQVRASMLEVIRSDYVTTARSKGLPERKVIYGHALPNALIPILTVVGMRFGSMLGGATIIEVIFSIPGIGQYLVNCINNRDYTASTGGIVFIAFTFALIMLLTDLLYAFADPRIKAQYVSSGRRKVKENG</sequence>
<keyword evidence="2 7" id="KW-0813">Transport</keyword>
<feature type="transmembrane region" description="Helical" evidence="7">
    <location>
        <begin position="103"/>
        <end position="124"/>
    </location>
</feature>
<dbReference type="InterPro" id="IPR000515">
    <property type="entry name" value="MetI-like"/>
</dbReference>
<dbReference type="InterPro" id="IPR035906">
    <property type="entry name" value="MetI-like_sf"/>
</dbReference>
<keyword evidence="5 7" id="KW-1133">Transmembrane helix</keyword>
<dbReference type="InterPro" id="IPR045621">
    <property type="entry name" value="BPD_transp_1_N"/>
</dbReference>
<keyword evidence="3" id="KW-1003">Cell membrane</keyword>
<feature type="transmembrane region" description="Helical" evidence="7">
    <location>
        <begin position="220"/>
        <end position="239"/>
    </location>
</feature>
<dbReference type="SUPFAM" id="SSF161098">
    <property type="entry name" value="MetI-like"/>
    <property type="match status" value="1"/>
</dbReference>
<feature type="transmembrane region" description="Helical" evidence="7">
    <location>
        <begin position="9"/>
        <end position="30"/>
    </location>
</feature>
<dbReference type="Pfam" id="PF00528">
    <property type="entry name" value="BPD_transp_1"/>
    <property type="match status" value="1"/>
</dbReference>
<name>A0A174LJZ7_9FIRM</name>
<keyword evidence="6 7" id="KW-0472">Membrane</keyword>
<dbReference type="Gene3D" id="1.10.3720.10">
    <property type="entry name" value="MetI-like"/>
    <property type="match status" value="1"/>
</dbReference>
<evidence type="ECO:0000313" key="9">
    <source>
        <dbReference type="Proteomes" id="UP000434223"/>
    </source>
</evidence>
<feature type="transmembrane region" description="Helical" evidence="7">
    <location>
        <begin position="136"/>
        <end position="159"/>
    </location>
</feature>
<dbReference type="PANTHER" id="PTHR43163">
    <property type="entry name" value="DIPEPTIDE TRANSPORT SYSTEM PERMEASE PROTEIN DPPB-RELATED"/>
    <property type="match status" value="1"/>
</dbReference>
<dbReference type="GO" id="GO:0055085">
    <property type="term" value="P:transmembrane transport"/>
    <property type="evidence" value="ECO:0007669"/>
    <property type="project" value="InterPro"/>
</dbReference>
<dbReference type="PROSITE" id="PS50928">
    <property type="entry name" value="ABC_TM1"/>
    <property type="match status" value="1"/>
</dbReference>
<dbReference type="RefSeq" id="WP_006772895.1">
    <property type="nucleotide sequence ID" value="NZ_CABJBJ010000001.1"/>
</dbReference>
<accession>A0A174LJZ7</accession>